<dbReference type="Proteomes" id="UP000733744">
    <property type="component" value="Unassembled WGS sequence"/>
</dbReference>
<evidence type="ECO:0000313" key="3">
    <source>
        <dbReference type="EMBL" id="TRW95578.1"/>
    </source>
</evidence>
<feature type="domain" description="Transposase IS4-like" evidence="1">
    <location>
        <begin position="119"/>
        <end position="165"/>
    </location>
</feature>
<name>A0ABY3CAR5_9GAMM</name>
<dbReference type="EMBL" id="RYFG02000089">
    <property type="protein sequence ID" value="TRW95578.1"/>
    <property type="molecule type" value="Genomic_DNA"/>
</dbReference>
<evidence type="ECO:0000313" key="4">
    <source>
        <dbReference type="Proteomes" id="UP000733744"/>
    </source>
</evidence>
<dbReference type="InterPro" id="IPR025668">
    <property type="entry name" value="Tnp_DDE_dom"/>
</dbReference>
<gene>
    <name evidence="3" type="ORF">EKO24_009820</name>
</gene>
<comment type="caution">
    <text evidence="3">The sequence shown here is derived from an EMBL/GenBank/DDBJ whole genome shotgun (WGS) entry which is preliminary data.</text>
</comment>
<dbReference type="Pfam" id="PF01609">
    <property type="entry name" value="DDE_Tnp_1"/>
    <property type="match status" value="1"/>
</dbReference>
<sequence length="181" mass="20434">MELLSHCAVPLAALFDLLKGQCDGISIADATALAACDNKRIPRHNVFKGYAERGKTSMGWFYGFKLHAIINSKSELLRIQLTPGNVDDRKPMPERCQGLQLITPLKKNMKPVPRTDFDKAILRRRSLIEAVFDELKNLCQIEHTRHRSHFNFMVNLMAGIAAYCLSDNKPTLSLTKVNLLQ</sequence>
<reference evidence="3 4" key="1">
    <citation type="journal article" date="2019" name="Antonie Van Leeuwenhoek">
        <title>Description of 'Ca. Methylobacter oryzae' KRF1, a novel species from the environmentally important Methylobacter clade 2.</title>
        <authorList>
            <person name="Khatri K."/>
            <person name="Mohite J.A."/>
            <person name="Pandit P.S."/>
            <person name="Bahulikar R."/>
            <person name="Rahalkar M.C."/>
        </authorList>
    </citation>
    <scope>NUCLEOTIDE SEQUENCE [LARGE SCALE GENOMIC DNA]</scope>
    <source>
        <strain evidence="3 4">KRF1</strain>
    </source>
</reference>
<proteinExistence type="predicted"/>
<dbReference type="Pfam" id="PF13612">
    <property type="entry name" value="DDE_Tnp_1_3"/>
    <property type="match status" value="1"/>
</dbReference>
<organism evidence="3 4">
    <name type="scientific">Candidatus Methylobacter oryzae</name>
    <dbReference type="NCBI Taxonomy" id="2497749"/>
    <lineage>
        <taxon>Bacteria</taxon>
        <taxon>Pseudomonadati</taxon>
        <taxon>Pseudomonadota</taxon>
        <taxon>Gammaproteobacteria</taxon>
        <taxon>Methylococcales</taxon>
        <taxon>Methylococcaceae</taxon>
        <taxon>Methylobacter</taxon>
    </lineage>
</organism>
<evidence type="ECO:0000259" key="2">
    <source>
        <dbReference type="Pfam" id="PF13612"/>
    </source>
</evidence>
<protein>
    <submittedName>
        <fullName evidence="3">Transposase</fullName>
    </submittedName>
</protein>
<accession>A0ABY3CAR5</accession>
<evidence type="ECO:0000259" key="1">
    <source>
        <dbReference type="Pfam" id="PF01609"/>
    </source>
</evidence>
<keyword evidence="4" id="KW-1185">Reference proteome</keyword>
<dbReference type="InterPro" id="IPR002559">
    <property type="entry name" value="Transposase_11"/>
</dbReference>
<feature type="domain" description="Transposase DDE" evidence="2">
    <location>
        <begin position="19"/>
        <end position="99"/>
    </location>
</feature>